<name>D3BA18_HETP5</name>
<feature type="chain" id="PRO_5003041486" evidence="3">
    <location>
        <begin position="21"/>
        <end position="603"/>
    </location>
</feature>
<gene>
    <name evidence="4" type="ORF">PPL_05390</name>
</gene>
<organism evidence="4 5">
    <name type="scientific">Heterostelium pallidum (strain ATCC 26659 / Pp 5 / PN500)</name>
    <name type="common">Cellular slime mold</name>
    <name type="synonym">Polysphondylium pallidum</name>
    <dbReference type="NCBI Taxonomy" id="670386"/>
    <lineage>
        <taxon>Eukaryota</taxon>
        <taxon>Amoebozoa</taxon>
        <taxon>Evosea</taxon>
        <taxon>Eumycetozoa</taxon>
        <taxon>Dictyostelia</taxon>
        <taxon>Acytosteliales</taxon>
        <taxon>Acytosteliaceae</taxon>
        <taxon>Heterostelium</taxon>
    </lineage>
</organism>
<evidence type="ECO:0000313" key="5">
    <source>
        <dbReference type="Proteomes" id="UP000001396"/>
    </source>
</evidence>
<dbReference type="PANTHER" id="PTHR10858:SF23">
    <property type="entry name" value="DEOXYRIBONUCLEASE II"/>
    <property type="match status" value="1"/>
</dbReference>
<evidence type="ECO:0000313" key="4">
    <source>
        <dbReference type="EMBL" id="EFA81405.1"/>
    </source>
</evidence>
<dbReference type="Proteomes" id="UP000001396">
    <property type="component" value="Unassembled WGS sequence"/>
</dbReference>
<comment type="caution">
    <text evidence="4">The sequence shown here is derived from an EMBL/GenBank/DDBJ whole genome shotgun (WGS) entry which is preliminary data.</text>
</comment>
<evidence type="ECO:0000256" key="3">
    <source>
        <dbReference type="SAM" id="SignalP"/>
    </source>
</evidence>
<evidence type="ECO:0000256" key="1">
    <source>
        <dbReference type="ARBA" id="ARBA00007527"/>
    </source>
</evidence>
<proteinExistence type="inferred from homology"/>
<sequence length="603" mass="69730">MKQITFIIFLILLTIKVSESVTCVNPEGKAVKWWIHLADADSASQDNMYARGLYYDNLLDLMKKHVDQANGPTITDQQFKDKKYLGLEWYHDQGNEYRVIDKSVFYHGHVKSLYVYDLRDDDATKNTGFFVSHSMRMPDLKSSRDGLYEKASGVQPSQHAFCNSLTGKPDLLKYFDILQNTKAVFVRSKDNRRYFQPELTLKAPLDQCDKQWGQYVHSDRFRDWNNADGDLILKKLFTNTDSYTITKKYCMENGGPFTLGSFETFSFYARLKTPCNSHDKTTAFFKASIQDNDMKNEKVFSKCFALNYGKEITDYTKFENNHFKKYGWFEDENPIKVEMLSNTHCFRKDIPKDDSICYEGKRVCSFTDFGMDPYLLVAQHYESNFFVSTDQEGFPSLIGTTFSIRNIVTWSPLWSGEKGKDGSLGESRSRHEKLMVSKSKNIICLGDSNRNDYSVHHAGTIFCIKSEILAKKVHQSIGSFNLYRQFNFGNIKRKGLNYSPFESTKPVCYLYAQSLYHPIAEVSVDMKFFERIGSTPLTNSLITPGEPSIDQIESEKIKQALEGLKHGQLHTRQHTKHIKVDEEYAKKRAFEDPISQQLKKKRK</sequence>
<accession>D3BA18</accession>
<dbReference type="PANTHER" id="PTHR10858">
    <property type="entry name" value="DEOXYRIBONUCLEASE II"/>
    <property type="match status" value="1"/>
</dbReference>
<evidence type="ECO:0000256" key="2">
    <source>
        <dbReference type="ARBA" id="ARBA00022801"/>
    </source>
</evidence>
<dbReference type="InParanoid" id="D3BA18"/>
<keyword evidence="2" id="KW-0378">Hydrolase</keyword>
<dbReference type="EMBL" id="ADBJ01000025">
    <property type="protein sequence ID" value="EFA81405.1"/>
    <property type="molecule type" value="Genomic_DNA"/>
</dbReference>
<reference evidence="4 5" key="1">
    <citation type="journal article" date="2011" name="Genome Res.">
        <title>Phylogeny-wide analysis of social amoeba genomes highlights ancient origins for complex intercellular communication.</title>
        <authorList>
            <person name="Heidel A.J."/>
            <person name="Lawal H.M."/>
            <person name="Felder M."/>
            <person name="Schilde C."/>
            <person name="Helps N.R."/>
            <person name="Tunggal B."/>
            <person name="Rivero F."/>
            <person name="John U."/>
            <person name="Schleicher M."/>
            <person name="Eichinger L."/>
            <person name="Platzer M."/>
            <person name="Noegel A.A."/>
            <person name="Schaap P."/>
            <person name="Gloeckner G."/>
        </authorList>
    </citation>
    <scope>NUCLEOTIDE SEQUENCE [LARGE SCALE GENOMIC DNA]</scope>
    <source>
        <strain evidence="5">ATCC 26659 / Pp 5 / PN500</strain>
    </source>
</reference>
<comment type="similarity">
    <text evidence="1">Belongs to the DNase II family.</text>
</comment>
<feature type="signal peptide" evidence="3">
    <location>
        <begin position="1"/>
        <end position="20"/>
    </location>
</feature>
<keyword evidence="5" id="KW-1185">Reference proteome</keyword>
<dbReference type="RefSeq" id="XP_020433523.1">
    <property type="nucleotide sequence ID" value="XM_020576274.1"/>
</dbReference>
<dbReference type="AlphaFoldDB" id="D3BA18"/>
<dbReference type="GeneID" id="31360875"/>
<dbReference type="InterPro" id="IPR004947">
    <property type="entry name" value="DNase_II"/>
</dbReference>
<dbReference type="Pfam" id="PF03265">
    <property type="entry name" value="DNase_II"/>
    <property type="match status" value="2"/>
</dbReference>
<protein>
    <submittedName>
        <fullName evidence="4">Uncharacterized protein</fullName>
    </submittedName>
</protein>
<keyword evidence="3" id="KW-0732">Signal</keyword>
<dbReference type="GO" id="GO:0004531">
    <property type="term" value="F:deoxyribonuclease II activity"/>
    <property type="evidence" value="ECO:0007669"/>
    <property type="project" value="InterPro"/>
</dbReference>